<keyword evidence="5 10" id="KW-0812">Transmembrane</keyword>
<dbReference type="Pfam" id="PF03116">
    <property type="entry name" value="NQR2_RnfD_RnfE"/>
    <property type="match status" value="1"/>
</dbReference>
<keyword evidence="9 10" id="KW-0472">Membrane</keyword>
<dbReference type="Proteomes" id="UP000183995">
    <property type="component" value="Unassembled WGS sequence"/>
</dbReference>
<evidence type="ECO:0000256" key="9">
    <source>
        <dbReference type="ARBA" id="ARBA00023136"/>
    </source>
</evidence>
<keyword evidence="4 10" id="KW-0288">FMN</keyword>
<keyword evidence="12" id="KW-1185">Reference proteome</keyword>
<keyword evidence="10" id="KW-1003">Cell membrane</keyword>
<name>A0A1M5UIL9_9FIRM</name>
<keyword evidence="6 10" id="KW-1278">Translocase</keyword>
<comment type="function">
    <text evidence="10">Part of a membrane-bound complex that couples electron transfer with translocation of ions across the membrane.</text>
</comment>
<dbReference type="NCBIfam" id="TIGR01946">
    <property type="entry name" value="rnfD"/>
    <property type="match status" value="1"/>
</dbReference>
<keyword evidence="1 10" id="KW-0813">Transport</keyword>
<keyword evidence="8 10" id="KW-1133">Transmembrane helix</keyword>
<dbReference type="OrthoDB" id="9776359at2"/>
<comment type="caution">
    <text evidence="10">Lacks conserved residue(s) required for the propagation of feature annotation.</text>
</comment>
<feature type="transmembrane region" description="Helical" evidence="10">
    <location>
        <begin position="292"/>
        <end position="311"/>
    </location>
</feature>
<feature type="transmembrane region" description="Helical" evidence="10">
    <location>
        <begin position="78"/>
        <end position="96"/>
    </location>
</feature>
<dbReference type="InterPro" id="IPR011303">
    <property type="entry name" value="RnfD_bac"/>
</dbReference>
<dbReference type="HAMAP" id="MF_00462">
    <property type="entry name" value="RsxD_RnfD"/>
    <property type="match status" value="1"/>
</dbReference>
<dbReference type="AlphaFoldDB" id="A0A1M5UIL9"/>
<keyword evidence="2 10" id="KW-0597">Phosphoprotein</keyword>
<feature type="modified residue" description="FMN phosphoryl threonine" evidence="10">
    <location>
        <position position="159"/>
    </location>
</feature>
<evidence type="ECO:0000256" key="6">
    <source>
        <dbReference type="ARBA" id="ARBA00022967"/>
    </source>
</evidence>
<comment type="subunit">
    <text evidence="10">The complex is composed of six subunits: RnfA, RnfB, RnfC, RnfD, RnfE and RnfG.</text>
</comment>
<evidence type="ECO:0000256" key="3">
    <source>
        <dbReference type="ARBA" id="ARBA00022630"/>
    </source>
</evidence>
<organism evidence="11 12">
    <name type="scientific">Sporobacter termitidis DSM 10068</name>
    <dbReference type="NCBI Taxonomy" id="1123282"/>
    <lineage>
        <taxon>Bacteria</taxon>
        <taxon>Bacillati</taxon>
        <taxon>Bacillota</taxon>
        <taxon>Clostridia</taxon>
        <taxon>Eubacteriales</taxon>
        <taxon>Oscillospiraceae</taxon>
        <taxon>Sporobacter</taxon>
    </lineage>
</organism>
<dbReference type="PANTHER" id="PTHR30578:SF0">
    <property type="entry name" value="ION-TRANSLOCATING OXIDOREDUCTASE COMPLEX SUBUNIT D"/>
    <property type="match status" value="1"/>
</dbReference>
<evidence type="ECO:0000313" key="12">
    <source>
        <dbReference type="Proteomes" id="UP000183995"/>
    </source>
</evidence>
<keyword evidence="3 10" id="KW-0285">Flavoprotein</keyword>
<dbReference type="STRING" id="1123282.SAMN02745823_00540"/>
<accession>A0A1M5UIL9</accession>
<feature type="transmembrane region" description="Helical" evidence="10">
    <location>
        <begin position="251"/>
        <end position="280"/>
    </location>
</feature>
<keyword evidence="7 10" id="KW-0249">Electron transport</keyword>
<dbReference type="InterPro" id="IPR004338">
    <property type="entry name" value="NqrB/RnfD"/>
</dbReference>
<comment type="similarity">
    <text evidence="10">Belongs to the NqrB/RnfD family.</text>
</comment>
<evidence type="ECO:0000256" key="4">
    <source>
        <dbReference type="ARBA" id="ARBA00022643"/>
    </source>
</evidence>
<evidence type="ECO:0000256" key="7">
    <source>
        <dbReference type="ARBA" id="ARBA00022982"/>
    </source>
</evidence>
<evidence type="ECO:0000313" key="11">
    <source>
        <dbReference type="EMBL" id="SHH62760.1"/>
    </source>
</evidence>
<protein>
    <recommendedName>
        <fullName evidence="10">Ion-translocating oxidoreductase complex subunit D</fullName>
        <ecNumber evidence="10">7.-.-.-</ecNumber>
    </recommendedName>
    <alternativeName>
        <fullName evidence="10">Rnf electron transport complex subunit D</fullName>
    </alternativeName>
</protein>
<dbReference type="GO" id="GO:0005886">
    <property type="term" value="C:plasma membrane"/>
    <property type="evidence" value="ECO:0007669"/>
    <property type="project" value="UniProtKB-SubCell"/>
</dbReference>
<evidence type="ECO:0000256" key="2">
    <source>
        <dbReference type="ARBA" id="ARBA00022553"/>
    </source>
</evidence>
<proteinExistence type="inferred from homology"/>
<dbReference type="RefSeq" id="WP_073076072.1">
    <property type="nucleotide sequence ID" value="NZ_FQXV01000001.1"/>
</dbReference>
<evidence type="ECO:0000256" key="8">
    <source>
        <dbReference type="ARBA" id="ARBA00022989"/>
    </source>
</evidence>
<dbReference type="GO" id="GO:0055085">
    <property type="term" value="P:transmembrane transport"/>
    <property type="evidence" value="ECO:0007669"/>
    <property type="project" value="InterPro"/>
</dbReference>
<reference evidence="11 12" key="1">
    <citation type="submission" date="2016-11" db="EMBL/GenBank/DDBJ databases">
        <authorList>
            <person name="Jaros S."/>
            <person name="Januszkiewicz K."/>
            <person name="Wedrychowicz H."/>
        </authorList>
    </citation>
    <scope>NUCLEOTIDE SEQUENCE [LARGE SCALE GENOMIC DNA]</scope>
    <source>
        <strain evidence="11 12">DSM 10068</strain>
    </source>
</reference>
<feature type="transmembrane region" description="Helical" evidence="10">
    <location>
        <begin position="194"/>
        <end position="212"/>
    </location>
</feature>
<gene>
    <name evidence="10" type="primary">rnfD</name>
    <name evidence="11" type="ORF">SAMN02745823_00540</name>
</gene>
<dbReference type="EC" id="7.-.-.-" evidence="10"/>
<comment type="cofactor">
    <cofactor evidence="10">
        <name>FMN</name>
        <dbReference type="ChEBI" id="CHEBI:58210"/>
    </cofactor>
</comment>
<evidence type="ECO:0000256" key="5">
    <source>
        <dbReference type="ARBA" id="ARBA00022692"/>
    </source>
</evidence>
<sequence>MSSEESVLTVSASPHIKSGETVQKIMWNVNLALAPAAIFGMIWFGLPAVINIVVSIAAAVLTEYVIEKIRKVRVTVRDGSAFITGLLLAMCLPPTLPFYMTAFGAVIAVGVAKMTFGGLGYNIFNPAHIGRAALMVSWPALMTSWASRLPSPDAVTSATVLNVAKHEGYDAVISLFGSHTALYKALLLGTRNGSIGETSAILLLLGGVYLIARGYIKWQVPAVMIGTVGLLTWAFGGLMPSGSGGQLTGGMIFGGGGLFTGDPLFGMLSGGLIIGAFFMATDMVTIPITLKGQIIFAAGCGVITTLIRFVGGYPEGVCYSILLMNCLTPLIDRVTKPRIYGTGRKSYV</sequence>
<evidence type="ECO:0000256" key="10">
    <source>
        <dbReference type="HAMAP-Rule" id="MF_00462"/>
    </source>
</evidence>
<comment type="subcellular location">
    <subcellularLocation>
        <location evidence="10">Cell membrane</location>
        <topology evidence="10">Multi-pass membrane protein</topology>
    </subcellularLocation>
</comment>
<dbReference type="EMBL" id="FQXV01000001">
    <property type="protein sequence ID" value="SHH62760.1"/>
    <property type="molecule type" value="Genomic_DNA"/>
</dbReference>
<feature type="transmembrane region" description="Helical" evidence="10">
    <location>
        <begin position="218"/>
        <end position="239"/>
    </location>
</feature>
<evidence type="ECO:0000256" key="1">
    <source>
        <dbReference type="ARBA" id="ARBA00022448"/>
    </source>
</evidence>
<dbReference type="PANTHER" id="PTHR30578">
    <property type="entry name" value="ELECTRON TRANSPORT COMPLEX PROTEIN RNFD"/>
    <property type="match status" value="1"/>
</dbReference>
<feature type="transmembrane region" description="Helical" evidence="10">
    <location>
        <begin position="102"/>
        <end position="124"/>
    </location>
</feature>
<dbReference type="GO" id="GO:0022900">
    <property type="term" value="P:electron transport chain"/>
    <property type="evidence" value="ECO:0007669"/>
    <property type="project" value="UniProtKB-UniRule"/>
</dbReference>